<accession>A0A0C9ZYB3</accession>
<dbReference type="Proteomes" id="UP000054485">
    <property type="component" value="Unassembled WGS sequence"/>
</dbReference>
<dbReference type="HOGENOM" id="CLU_2623665_0_0_1"/>
<reference evidence="1 2" key="1">
    <citation type="submission" date="2014-04" db="EMBL/GenBank/DDBJ databases">
        <authorList>
            <consortium name="DOE Joint Genome Institute"/>
            <person name="Kuo A."/>
            <person name="Ruytinx J."/>
            <person name="Rineau F."/>
            <person name="Colpaert J."/>
            <person name="Kohler A."/>
            <person name="Nagy L.G."/>
            <person name="Floudas D."/>
            <person name="Copeland A."/>
            <person name="Barry K.W."/>
            <person name="Cichocki N."/>
            <person name="Veneault-Fourrey C."/>
            <person name="LaButti K."/>
            <person name="Lindquist E.A."/>
            <person name="Lipzen A."/>
            <person name="Lundell T."/>
            <person name="Morin E."/>
            <person name="Murat C."/>
            <person name="Sun H."/>
            <person name="Tunlid A."/>
            <person name="Henrissat B."/>
            <person name="Grigoriev I.V."/>
            <person name="Hibbett D.S."/>
            <person name="Martin F."/>
            <person name="Nordberg H.P."/>
            <person name="Cantor M.N."/>
            <person name="Hua S.X."/>
        </authorList>
    </citation>
    <scope>NUCLEOTIDE SEQUENCE [LARGE SCALE GENOMIC DNA]</scope>
    <source>
        <strain evidence="1 2">UH-Slu-Lm8-n1</strain>
    </source>
</reference>
<reference evidence="2" key="2">
    <citation type="submission" date="2015-01" db="EMBL/GenBank/DDBJ databases">
        <title>Evolutionary Origins and Diversification of the Mycorrhizal Mutualists.</title>
        <authorList>
            <consortium name="DOE Joint Genome Institute"/>
            <consortium name="Mycorrhizal Genomics Consortium"/>
            <person name="Kohler A."/>
            <person name="Kuo A."/>
            <person name="Nagy L.G."/>
            <person name="Floudas D."/>
            <person name="Copeland A."/>
            <person name="Barry K.W."/>
            <person name="Cichocki N."/>
            <person name="Veneault-Fourrey C."/>
            <person name="LaButti K."/>
            <person name="Lindquist E.A."/>
            <person name="Lipzen A."/>
            <person name="Lundell T."/>
            <person name="Morin E."/>
            <person name="Murat C."/>
            <person name="Riley R."/>
            <person name="Ohm R."/>
            <person name="Sun H."/>
            <person name="Tunlid A."/>
            <person name="Henrissat B."/>
            <person name="Grigoriev I.V."/>
            <person name="Hibbett D.S."/>
            <person name="Martin F."/>
        </authorList>
    </citation>
    <scope>NUCLEOTIDE SEQUENCE [LARGE SCALE GENOMIC DNA]</scope>
    <source>
        <strain evidence="2">UH-Slu-Lm8-n1</strain>
    </source>
</reference>
<gene>
    <name evidence="1" type="ORF">CY34DRAFT_812925</name>
</gene>
<dbReference type="EMBL" id="KN835754">
    <property type="protein sequence ID" value="KIK34436.1"/>
    <property type="molecule type" value="Genomic_DNA"/>
</dbReference>
<evidence type="ECO:0000313" key="2">
    <source>
        <dbReference type="Proteomes" id="UP000054485"/>
    </source>
</evidence>
<evidence type="ECO:0000313" key="1">
    <source>
        <dbReference type="EMBL" id="KIK34436.1"/>
    </source>
</evidence>
<name>A0A0C9ZYB3_9AGAM</name>
<organism evidence="1 2">
    <name type="scientific">Suillus luteus UH-Slu-Lm8-n1</name>
    <dbReference type="NCBI Taxonomy" id="930992"/>
    <lineage>
        <taxon>Eukaryota</taxon>
        <taxon>Fungi</taxon>
        <taxon>Dikarya</taxon>
        <taxon>Basidiomycota</taxon>
        <taxon>Agaricomycotina</taxon>
        <taxon>Agaricomycetes</taxon>
        <taxon>Agaricomycetidae</taxon>
        <taxon>Boletales</taxon>
        <taxon>Suillineae</taxon>
        <taxon>Suillaceae</taxon>
        <taxon>Suillus</taxon>
    </lineage>
</organism>
<protein>
    <submittedName>
        <fullName evidence="1">Uncharacterized protein</fullName>
    </submittedName>
</protein>
<proteinExistence type="predicted"/>
<dbReference type="AlphaFoldDB" id="A0A0C9ZYB3"/>
<keyword evidence="2" id="KW-1185">Reference proteome</keyword>
<dbReference type="InParanoid" id="A0A0C9ZYB3"/>
<sequence>MIHISWYYATQLVKVTYSIRSTPRPTHAFGGHAVLSRAKPPLYKPEAATSEVESQRLSTVAAPVAAQTNNYDANEGSR</sequence>